<protein>
    <submittedName>
        <fullName evidence="1">Uncharacterized protein</fullName>
    </submittedName>
</protein>
<sequence length="302" mass="32253">MRVSENASRIGGMALVVASAVVLSACAAWGDENVVSNQLRDLSADEIDIAEARAENTNRIFDPEFEGRIVVMNDASGIESARELFSDSGSLVLTDDTDSAILRGASIAVSQHIPMVVFNPEERLEVQSLIADLGVTRLLVVGDVRWAEQEGELNVIRDPGSTKALGDYTAFVFESKVVAKPSDMFADIVSLEPGGKVELKPAWENPTVNTEHDKMPAIPAQSRRDGEVAPNMVATAHTPLPNLINARSYGAEVLVMPNADPRHDEVSHAMVAGLSDGPLVALGPEFGSVKEISEKIAQADAE</sequence>
<dbReference type="KEGG" id="ccj:UL81_05295"/>
<accession>A0A0F6TAG3</accession>
<gene>
    <name evidence="1" type="ORF">UL81_05295</name>
</gene>
<evidence type="ECO:0000313" key="1">
    <source>
        <dbReference type="EMBL" id="AKE39031.1"/>
    </source>
</evidence>
<dbReference type="AlphaFoldDB" id="A0A0F6TAG3"/>
<proteinExistence type="predicted"/>
<dbReference type="Proteomes" id="UP000033566">
    <property type="component" value="Chromosome"/>
</dbReference>
<dbReference type="HOGENOM" id="CLU_945655_0_0_11"/>
<evidence type="ECO:0000313" key="2">
    <source>
        <dbReference type="Proteomes" id="UP000033566"/>
    </source>
</evidence>
<organism evidence="1 2">
    <name type="scientific">Corynebacterium camporealensis</name>
    <dbReference type="NCBI Taxonomy" id="161896"/>
    <lineage>
        <taxon>Bacteria</taxon>
        <taxon>Bacillati</taxon>
        <taxon>Actinomycetota</taxon>
        <taxon>Actinomycetes</taxon>
        <taxon>Mycobacteriales</taxon>
        <taxon>Corynebacteriaceae</taxon>
        <taxon>Corynebacterium</taxon>
    </lineage>
</organism>
<reference evidence="1 2" key="1">
    <citation type="journal article" date="2015" name="Genome Announc.">
        <title>Complete Genome Sequence of Corynebacterium camporealensis DSM 44610, Isolated from the Milk of a Manchega Sheep with Subclinical Mastitis.</title>
        <authorList>
            <person name="Ruckert C."/>
            <person name="Albersmeier A."/>
            <person name="Winkler A."/>
            <person name="Tauch A."/>
        </authorList>
    </citation>
    <scope>NUCLEOTIDE SEQUENCE [LARGE SCALE GENOMIC DNA]</scope>
    <source>
        <strain evidence="1 2">DSM 44610</strain>
    </source>
</reference>
<dbReference type="PROSITE" id="PS51257">
    <property type="entry name" value="PROKAR_LIPOPROTEIN"/>
    <property type="match status" value="1"/>
</dbReference>
<keyword evidence="2" id="KW-1185">Reference proteome</keyword>
<dbReference type="PATRIC" id="fig|161896.4.peg.1042"/>
<dbReference type="EMBL" id="CP011311">
    <property type="protein sequence ID" value="AKE39031.1"/>
    <property type="molecule type" value="Genomic_DNA"/>
</dbReference>
<name>A0A0F6TAG3_9CORY</name>
<dbReference type="STRING" id="161896.UL81_05295"/>